<proteinExistence type="predicted"/>
<dbReference type="OrthoDB" id="9780677at2"/>
<protein>
    <submittedName>
        <fullName evidence="1">Uncharacterized protein</fullName>
    </submittedName>
</protein>
<accession>A0A2V2ZV16</accession>
<dbReference type="Proteomes" id="UP000247150">
    <property type="component" value="Unassembled WGS sequence"/>
</dbReference>
<evidence type="ECO:0000313" key="1">
    <source>
        <dbReference type="EMBL" id="PWW27892.1"/>
    </source>
</evidence>
<dbReference type="EMBL" id="QGTW01000007">
    <property type="protein sequence ID" value="PWW27892.1"/>
    <property type="molecule type" value="Genomic_DNA"/>
</dbReference>
<organism evidence="1 2">
    <name type="scientific">Cytobacillus oceanisediminis</name>
    <dbReference type="NCBI Taxonomy" id="665099"/>
    <lineage>
        <taxon>Bacteria</taxon>
        <taxon>Bacillati</taxon>
        <taxon>Bacillota</taxon>
        <taxon>Bacilli</taxon>
        <taxon>Bacillales</taxon>
        <taxon>Bacillaceae</taxon>
        <taxon>Cytobacillus</taxon>
    </lineage>
</organism>
<comment type="caution">
    <text evidence="1">The sequence shown here is derived from an EMBL/GenBank/DDBJ whole genome shotgun (WGS) entry which is preliminary data.</text>
</comment>
<sequence>MRNNKETEVVIPTLPEATPVFEAARLQEDLKRADIPPKWRVINQSFYAADTEDPILLGTAAYEKNGF</sequence>
<evidence type="ECO:0000313" key="2">
    <source>
        <dbReference type="Proteomes" id="UP000247150"/>
    </source>
</evidence>
<dbReference type="Gene3D" id="3.40.50.300">
    <property type="entry name" value="P-loop containing nucleotide triphosphate hydrolases"/>
    <property type="match status" value="1"/>
</dbReference>
<dbReference type="AlphaFoldDB" id="A0A2V2ZV16"/>
<gene>
    <name evidence="1" type="ORF">DFO73_107205</name>
</gene>
<dbReference type="InterPro" id="IPR027417">
    <property type="entry name" value="P-loop_NTPase"/>
</dbReference>
<dbReference type="RefSeq" id="WP_110065520.1">
    <property type="nucleotide sequence ID" value="NZ_QGTW01000007.1"/>
</dbReference>
<reference evidence="1 2" key="1">
    <citation type="submission" date="2018-05" db="EMBL/GenBank/DDBJ databases">
        <title>Freshwater and sediment microbial communities from various areas in North America, analyzing microbe dynamics in response to fracking.</title>
        <authorList>
            <person name="Lamendella R."/>
        </authorList>
    </citation>
    <scope>NUCLEOTIDE SEQUENCE [LARGE SCALE GENOMIC DNA]</scope>
    <source>
        <strain evidence="1 2">15_TX</strain>
    </source>
</reference>
<name>A0A2V2ZV16_9BACI</name>